<dbReference type="EMBL" id="BQNB010018443">
    <property type="protein sequence ID" value="GJT74463.1"/>
    <property type="molecule type" value="Genomic_DNA"/>
</dbReference>
<name>A0ABQ5GGI3_9ASTR</name>
<accession>A0ABQ5GGI3</accession>
<evidence type="ECO:0000313" key="3">
    <source>
        <dbReference type="Proteomes" id="UP001151760"/>
    </source>
</evidence>
<gene>
    <name evidence="2" type="ORF">Tco_1041188</name>
</gene>
<evidence type="ECO:0000256" key="1">
    <source>
        <dbReference type="SAM" id="MobiDB-lite"/>
    </source>
</evidence>
<organism evidence="2 3">
    <name type="scientific">Tanacetum coccineum</name>
    <dbReference type="NCBI Taxonomy" id="301880"/>
    <lineage>
        <taxon>Eukaryota</taxon>
        <taxon>Viridiplantae</taxon>
        <taxon>Streptophyta</taxon>
        <taxon>Embryophyta</taxon>
        <taxon>Tracheophyta</taxon>
        <taxon>Spermatophyta</taxon>
        <taxon>Magnoliopsida</taxon>
        <taxon>eudicotyledons</taxon>
        <taxon>Gunneridae</taxon>
        <taxon>Pentapetalae</taxon>
        <taxon>asterids</taxon>
        <taxon>campanulids</taxon>
        <taxon>Asterales</taxon>
        <taxon>Asteraceae</taxon>
        <taxon>Asteroideae</taxon>
        <taxon>Anthemideae</taxon>
        <taxon>Anthemidinae</taxon>
        <taxon>Tanacetum</taxon>
    </lineage>
</organism>
<reference evidence="2" key="2">
    <citation type="submission" date="2022-01" db="EMBL/GenBank/DDBJ databases">
        <authorList>
            <person name="Yamashiro T."/>
            <person name="Shiraishi A."/>
            <person name="Satake H."/>
            <person name="Nakayama K."/>
        </authorList>
    </citation>
    <scope>NUCLEOTIDE SEQUENCE</scope>
</reference>
<dbReference type="Proteomes" id="UP001151760">
    <property type="component" value="Unassembled WGS sequence"/>
</dbReference>
<protein>
    <submittedName>
        <fullName evidence="2">Uncharacterized protein</fullName>
    </submittedName>
</protein>
<keyword evidence="3" id="KW-1185">Reference proteome</keyword>
<comment type="caution">
    <text evidence="2">The sequence shown here is derived from an EMBL/GenBank/DDBJ whole genome shotgun (WGS) entry which is preliminary data.</text>
</comment>
<proteinExistence type="predicted"/>
<evidence type="ECO:0000313" key="2">
    <source>
        <dbReference type="EMBL" id="GJT74463.1"/>
    </source>
</evidence>
<feature type="region of interest" description="Disordered" evidence="1">
    <location>
        <begin position="1"/>
        <end position="26"/>
    </location>
</feature>
<reference evidence="2" key="1">
    <citation type="journal article" date="2022" name="Int. J. Mol. Sci.">
        <title>Draft Genome of Tanacetum Coccineum: Genomic Comparison of Closely Related Tanacetum-Family Plants.</title>
        <authorList>
            <person name="Yamashiro T."/>
            <person name="Shiraishi A."/>
            <person name="Nakayama K."/>
            <person name="Satake H."/>
        </authorList>
    </citation>
    <scope>NUCLEOTIDE SEQUENCE</scope>
</reference>
<sequence length="106" mass="11847">MLDPSPEFIGPWGTSGDPGQPRSAKSANHGVTLILKSTEPRVLREKCFNDYYVLEFVLMRFSKSGQMIAVRSQPLFYVLEFHIKFLGAIGKPPPEPCHSILLAKNT</sequence>